<evidence type="ECO:0000259" key="2">
    <source>
        <dbReference type="PROSITE" id="PS50042"/>
    </source>
</evidence>
<sequence>MVKVLGMTSALDISMRADGNGLDDKSKPEPSDLATLHSNSAYMSDPETERNALDFEVSRPEDMNEENTAREDTDTLELSIEDKIDALMTSTAVTARHVDVSCVRVIAKKMKTRVVEKDALVMKKGCTGRCMYWVVSGSCVAFFNGQCFEPRSRGQCFGEVAVVNVCNRMSEGSTLEEAIKSSKRMTDVVALERTVLIELDAVDALPLVRTAPNLWRTLEDLARHRVNRVKLAEESSPPEEA</sequence>
<dbReference type="Gene3D" id="2.60.120.10">
    <property type="entry name" value="Jelly Rolls"/>
    <property type="match status" value="1"/>
</dbReference>
<dbReference type="AlphaFoldDB" id="A0A7S0HB38"/>
<gene>
    <name evidence="3" type="ORF">HPHI1048_LOCUS3242</name>
</gene>
<dbReference type="EMBL" id="HBEO01004533">
    <property type="protein sequence ID" value="CAD8470845.1"/>
    <property type="molecule type" value="Transcribed_RNA"/>
</dbReference>
<protein>
    <recommendedName>
        <fullName evidence="2">Cyclic nucleotide-binding domain-containing protein</fullName>
    </recommendedName>
</protein>
<dbReference type="PROSITE" id="PS50042">
    <property type="entry name" value="CNMP_BINDING_3"/>
    <property type="match status" value="1"/>
</dbReference>
<feature type="region of interest" description="Disordered" evidence="1">
    <location>
        <begin position="16"/>
        <end position="38"/>
    </location>
</feature>
<dbReference type="InterPro" id="IPR000595">
    <property type="entry name" value="cNMP-bd_dom"/>
</dbReference>
<dbReference type="InterPro" id="IPR018490">
    <property type="entry name" value="cNMP-bd_dom_sf"/>
</dbReference>
<dbReference type="InterPro" id="IPR014710">
    <property type="entry name" value="RmlC-like_jellyroll"/>
</dbReference>
<organism evidence="3">
    <name type="scientific">Hanusia phi</name>
    <dbReference type="NCBI Taxonomy" id="3032"/>
    <lineage>
        <taxon>Eukaryota</taxon>
        <taxon>Cryptophyceae</taxon>
        <taxon>Pyrenomonadales</taxon>
        <taxon>Geminigeraceae</taxon>
        <taxon>Hanusia</taxon>
    </lineage>
</organism>
<evidence type="ECO:0000313" key="3">
    <source>
        <dbReference type="EMBL" id="CAD8470845.1"/>
    </source>
</evidence>
<evidence type="ECO:0000256" key="1">
    <source>
        <dbReference type="SAM" id="MobiDB-lite"/>
    </source>
</evidence>
<accession>A0A7S0HB38</accession>
<reference evidence="3" key="1">
    <citation type="submission" date="2021-01" db="EMBL/GenBank/DDBJ databases">
        <authorList>
            <person name="Corre E."/>
            <person name="Pelletier E."/>
            <person name="Niang G."/>
            <person name="Scheremetjew M."/>
            <person name="Finn R."/>
            <person name="Kale V."/>
            <person name="Holt S."/>
            <person name="Cochrane G."/>
            <person name="Meng A."/>
            <person name="Brown T."/>
            <person name="Cohen L."/>
        </authorList>
    </citation>
    <scope>NUCLEOTIDE SEQUENCE</scope>
    <source>
        <strain evidence="3">CCMP325</strain>
    </source>
</reference>
<dbReference type="SUPFAM" id="SSF51206">
    <property type="entry name" value="cAMP-binding domain-like"/>
    <property type="match status" value="1"/>
</dbReference>
<name>A0A7S0HB38_9CRYP</name>
<feature type="domain" description="Cyclic nucleotide-binding" evidence="2">
    <location>
        <begin position="94"/>
        <end position="200"/>
    </location>
</feature>
<proteinExistence type="predicted"/>